<dbReference type="EMBL" id="CAJNNV010025170">
    <property type="protein sequence ID" value="CAE8612829.1"/>
    <property type="molecule type" value="Genomic_DNA"/>
</dbReference>
<evidence type="ECO:0000313" key="2">
    <source>
        <dbReference type="EMBL" id="CAE8612829.1"/>
    </source>
</evidence>
<organism evidence="2 3">
    <name type="scientific">Polarella glacialis</name>
    <name type="common">Dinoflagellate</name>
    <dbReference type="NCBI Taxonomy" id="89957"/>
    <lineage>
        <taxon>Eukaryota</taxon>
        <taxon>Sar</taxon>
        <taxon>Alveolata</taxon>
        <taxon>Dinophyceae</taxon>
        <taxon>Suessiales</taxon>
        <taxon>Suessiaceae</taxon>
        <taxon>Polarella</taxon>
    </lineage>
</organism>
<dbReference type="AlphaFoldDB" id="A0A813FHI4"/>
<protein>
    <submittedName>
        <fullName evidence="2">Uncharacterized protein</fullName>
    </submittedName>
</protein>
<evidence type="ECO:0000256" key="1">
    <source>
        <dbReference type="SAM" id="MobiDB-lite"/>
    </source>
</evidence>
<feature type="compositionally biased region" description="Polar residues" evidence="1">
    <location>
        <begin position="123"/>
        <end position="137"/>
    </location>
</feature>
<name>A0A813FHI4_POLGL</name>
<comment type="caution">
    <text evidence="2">The sequence shown here is derived from an EMBL/GenBank/DDBJ whole genome shotgun (WGS) entry which is preliminary data.</text>
</comment>
<sequence length="137" mass="15016">MKDFPQTLRNCARLQQAPTAMLADALQLLRSAPKVFRHCWAHADWKDAGSRLGLLLPAESASFAVCIDVSAERRGSAGWKSYSQEELQEQSREADEHAASRAIPALTIHASFGRPSKCKGMETEQQMETEGSSAAVQ</sequence>
<dbReference type="Proteomes" id="UP000654075">
    <property type="component" value="Unassembled WGS sequence"/>
</dbReference>
<feature type="region of interest" description="Disordered" evidence="1">
    <location>
        <begin position="75"/>
        <end position="100"/>
    </location>
</feature>
<proteinExistence type="predicted"/>
<accession>A0A813FHI4</accession>
<reference evidence="2" key="1">
    <citation type="submission" date="2021-02" db="EMBL/GenBank/DDBJ databases">
        <authorList>
            <person name="Dougan E. K."/>
            <person name="Rhodes N."/>
            <person name="Thang M."/>
            <person name="Chan C."/>
        </authorList>
    </citation>
    <scope>NUCLEOTIDE SEQUENCE</scope>
</reference>
<evidence type="ECO:0000313" key="3">
    <source>
        <dbReference type="Proteomes" id="UP000654075"/>
    </source>
</evidence>
<keyword evidence="3" id="KW-1185">Reference proteome</keyword>
<feature type="compositionally biased region" description="Basic and acidic residues" evidence="1">
    <location>
        <begin position="89"/>
        <end position="99"/>
    </location>
</feature>
<feature type="region of interest" description="Disordered" evidence="1">
    <location>
        <begin position="113"/>
        <end position="137"/>
    </location>
</feature>
<gene>
    <name evidence="2" type="ORF">PGLA1383_LOCUS30617</name>
</gene>